<dbReference type="SUPFAM" id="SSF48371">
    <property type="entry name" value="ARM repeat"/>
    <property type="match status" value="1"/>
</dbReference>
<dbReference type="Pfam" id="PF05327">
    <property type="entry name" value="RRN3"/>
    <property type="match status" value="1"/>
</dbReference>
<evidence type="ECO:0000256" key="1">
    <source>
        <dbReference type="ARBA" id="ARBA00010098"/>
    </source>
</evidence>
<dbReference type="PANTHER" id="PTHR12790:SF0">
    <property type="entry name" value="RNA POLYMERASE I-SPECIFIC TRANSCRIPTION INITIATION FACTOR RRN3-RELATED"/>
    <property type="match status" value="1"/>
</dbReference>
<dbReference type="OrthoDB" id="26970at2759"/>
<feature type="compositionally biased region" description="Low complexity" evidence="2">
    <location>
        <begin position="737"/>
        <end position="757"/>
    </location>
</feature>
<sequence length="774" mass="85761">MAGDAGKMEMTTSMATPVGDEDLDTLQQFIENALDLMLKGNATNYLYLIQQLSGAAGKSNKNTRRRIFQTLPRCISTMAKEPKAYHQLLDVLFKFDFLCERDEIDAYTSFIVHLVSSNTVYVLPTLQMLLRNLCRPAQLPPALAAAVAAQAKPAPAPVTVGKIAIGGSFGAPVAPVPAAPTPEPIDVEKLIKERFADVHKTLQRVLKLVPTASNALFSVVAEHFPHKRLDAPFQIAYLANVLELSTYVPGLQERIFGLIIDHLVAVDVEIKLDEKEEDVFTMDDFLDDDLLPGDGTQVDEMADKLDQMMVLMFEYIDRQVGRSSSSATLSNVEQAAQIFKFLLKVFEHSILNTHRSKYPQFLLFFTCQMDPQFQDIFISQLLTASLDPQTPPSTRHSCGAYLASFLARAKFISVSYIQKALYHLLKWMHDQMDVYDTLFVPSQPDEDSSSVDGRGGIEAEAAALEPKNGSEPGAFHESIYISTLQTVCYLICFRGLEVAQAENGYEFLRTLGWERLLITPTSYCPLAFCQQTVATEFLNFAETFDLVSEECIDQVDQAINSVGKLQKRSSKGSKSMERTAPPPSASSMMPSSTSGGSVLGLRQPLETFFPFDPYLLRRSFRFIGPLYLYWKHADPTSSENAEALNNVKEIIREYEQEAENEEDDSENEGSDDDDDDDAESLSLPGSMSYKEETRNLAISVGSSFDEGEMLYTSTSVTTTTTSSLHRKRGRKAISRTAFAPSPALSASSPPSQLPRLAGAFTLSGFDEEFDDDGF</sequence>
<gene>
    <name evidence="3" type="ORF">Poli38472_011829</name>
</gene>
<protein>
    <recommendedName>
        <fullName evidence="5">RNA polymerase I-specific transcription initiation factor RRN3</fullName>
    </recommendedName>
</protein>
<organism evidence="3 4">
    <name type="scientific">Pythium oligandrum</name>
    <name type="common">Mycoparasitic fungus</name>
    <dbReference type="NCBI Taxonomy" id="41045"/>
    <lineage>
        <taxon>Eukaryota</taxon>
        <taxon>Sar</taxon>
        <taxon>Stramenopiles</taxon>
        <taxon>Oomycota</taxon>
        <taxon>Peronosporomycetes</taxon>
        <taxon>Pythiales</taxon>
        <taxon>Pythiaceae</taxon>
        <taxon>Pythium</taxon>
    </lineage>
</organism>
<name>A0A8K1C8A3_PYTOL</name>
<evidence type="ECO:0000313" key="3">
    <source>
        <dbReference type="EMBL" id="TMW58241.1"/>
    </source>
</evidence>
<dbReference type="GO" id="GO:0006361">
    <property type="term" value="P:transcription initiation at RNA polymerase I promoter"/>
    <property type="evidence" value="ECO:0007669"/>
    <property type="project" value="InterPro"/>
</dbReference>
<proteinExistence type="inferred from homology"/>
<feature type="region of interest" description="Disordered" evidence="2">
    <location>
        <begin position="715"/>
        <end position="759"/>
    </location>
</feature>
<dbReference type="EMBL" id="SPLM01000112">
    <property type="protein sequence ID" value="TMW58241.1"/>
    <property type="molecule type" value="Genomic_DNA"/>
</dbReference>
<dbReference type="GO" id="GO:0001181">
    <property type="term" value="F:RNA polymerase I general transcription initiation factor activity"/>
    <property type="evidence" value="ECO:0007669"/>
    <property type="project" value="InterPro"/>
</dbReference>
<dbReference type="Proteomes" id="UP000794436">
    <property type="component" value="Unassembled WGS sequence"/>
</dbReference>
<dbReference type="InterPro" id="IPR016024">
    <property type="entry name" value="ARM-type_fold"/>
</dbReference>
<dbReference type="GO" id="GO:0005634">
    <property type="term" value="C:nucleus"/>
    <property type="evidence" value="ECO:0007669"/>
    <property type="project" value="TreeGrafter"/>
</dbReference>
<evidence type="ECO:0000256" key="2">
    <source>
        <dbReference type="SAM" id="MobiDB-lite"/>
    </source>
</evidence>
<dbReference type="AlphaFoldDB" id="A0A8K1C8A3"/>
<feature type="compositionally biased region" description="Low complexity" evidence="2">
    <location>
        <begin position="585"/>
        <end position="596"/>
    </location>
</feature>
<evidence type="ECO:0008006" key="5">
    <source>
        <dbReference type="Google" id="ProtNLM"/>
    </source>
</evidence>
<keyword evidence="4" id="KW-1185">Reference proteome</keyword>
<feature type="compositionally biased region" description="Basic residues" evidence="2">
    <location>
        <begin position="724"/>
        <end position="733"/>
    </location>
</feature>
<comment type="similarity">
    <text evidence="1">Belongs to the RRN3 family.</text>
</comment>
<feature type="region of interest" description="Disordered" evidence="2">
    <location>
        <begin position="656"/>
        <end position="689"/>
    </location>
</feature>
<feature type="compositionally biased region" description="Acidic residues" evidence="2">
    <location>
        <begin position="656"/>
        <end position="679"/>
    </location>
</feature>
<dbReference type="GO" id="GO:0001042">
    <property type="term" value="F:RNA polymerase I core binding"/>
    <property type="evidence" value="ECO:0007669"/>
    <property type="project" value="TreeGrafter"/>
</dbReference>
<feature type="region of interest" description="Disordered" evidence="2">
    <location>
        <begin position="563"/>
        <end position="597"/>
    </location>
</feature>
<accession>A0A8K1C8A3</accession>
<evidence type="ECO:0000313" key="4">
    <source>
        <dbReference type="Proteomes" id="UP000794436"/>
    </source>
</evidence>
<comment type="caution">
    <text evidence="3">The sequence shown here is derived from an EMBL/GenBank/DDBJ whole genome shotgun (WGS) entry which is preliminary data.</text>
</comment>
<reference evidence="3" key="1">
    <citation type="submission" date="2019-03" db="EMBL/GenBank/DDBJ databases">
        <title>Long read genome sequence of the mycoparasitic Pythium oligandrum ATCC 38472 isolated from sugarbeet rhizosphere.</title>
        <authorList>
            <person name="Gaulin E."/>
        </authorList>
    </citation>
    <scope>NUCLEOTIDE SEQUENCE</scope>
    <source>
        <strain evidence="3">ATCC 38472_TT</strain>
    </source>
</reference>
<dbReference type="PANTHER" id="PTHR12790">
    <property type="entry name" value="TRANSCRIPTION INITIATION FACTOR IA RRN3"/>
    <property type="match status" value="1"/>
</dbReference>
<dbReference type="InterPro" id="IPR007991">
    <property type="entry name" value="RNA_pol_I_trans_ini_fac_RRN3"/>
</dbReference>